<evidence type="ECO:0000256" key="8">
    <source>
        <dbReference type="ARBA" id="ARBA00022967"/>
    </source>
</evidence>
<dbReference type="GO" id="GO:0043952">
    <property type="term" value="P:protein transport by the Sec complex"/>
    <property type="evidence" value="ECO:0007669"/>
    <property type="project" value="TreeGrafter"/>
</dbReference>
<dbReference type="InterPro" id="IPR036266">
    <property type="entry name" value="SecA_Wing/Scaffold_sf"/>
</dbReference>
<dbReference type="PRINTS" id="PR00906">
    <property type="entry name" value="SECA"/>
</dbReference>
<feature type="domain" description="Helicase ATP-binding" evidence="15">
    <location>
        <begin position="85"/>
        <end position="243"/>
    </location>
</feature>
<dbReference type="PANTHER" id="PTHR30612:SF0">
    <property type="entry name" value="CHLOROPLAST PROTEIN-TRANSPORTING ATPASE"/>
    <property type="match status" value="1"/>
</dbReference>
<dbReference type="GO" id="GO:0005886">
    <property type="term" value="C:plasma membrane"/>
    <property type="evidence" value="ECO:0007669"/>
    <property type="project" value="UniProtKB-SubCell"/>
</dbReference>
<dbReference type="InterPro" id="IPR011130">
    <property type="entry name" value="SecA_preprotein_X-link_dom"/>
</dbReference>
<comment type="similarity">
    <text evidence="1 12 13">Belongs to the SecA family.</text>
</comment>
<dbReference type="InterPro" id="IPR027417">
    <property type="entry name" value="P-loop_NTPase"/>
</dbReference>
<dbReference type="GO" id="GO:0008564">
    <property type="term" value="F:protein-exporting ATPase activity"/>
    <property type="evidence" value="ECO:0007669"/>
    <property type="project" value="UniProtKB-EC"/>
</dbReference>
<dbReference type="Proteomes" id="UP000035088">
    <property type="component" value="Unassembled WGS sequence"/>
</dbReference>
<feature type="compositionally biased region" description="Acidic residues" evidence="14">
    <location>
        <begin position="883"/>
        <end position="899"/>
    </location>
</feature>
<evidence type="ECO:0000313" key="19">
    <source>
        <dbReference type="Proteomes" id="UP000035088"/>
    </source>
</evidence>
<keyword evidence="10 12" id="KW-0472">Membrane</keyword>
<dbReference type="PROSITE" id="PS51194">
    <property type="entry name" value="HELICASE_CTER"/>
    <property type="match status" value="1"/>
</dbReference>
<dbReference type="InterPro" id="IPR011116">
    <property type="entry name" value="SecA_Wing/Scaffold"/>
</dbReference>
<evidence type="ECO:0000256" key="7">
    <source>
        <dbReference type="ARBA" id="ARBA00022927"/>
    </source>
</evidence>
<evidence type="ECO:0000256" key="13">
    <source>
        <dbReference type="RuleBase" id="RU003874"/>
    </source>
</evidence>
<comment type="subunit">
    <text evidence="12">Monomer and homodimer. Part of the essential Sec protein translocation apparatus which comprises SecA, SecYEG and auxiliary proteins SecDF. Other proteins may also be involved.</text>
</comment>
<dbReference type="SUPFAM" id="SSF81767">
    <property type="entry name" value="Pre-protein crosslinking domain of SecA"/>
    <property type="match status" value="1"/>
</dbReference>
<dbReference type="GO" id="GO:0017038">
    <property type="term" value="P:protein import"/>
    <property type="evidence" value="ECO:0007669"/>
    <property type="project" value="InterPro"/>
</dbReference>
<dbReference type="PROSITE" id="PS51196">
    <property type="entry name" value="SECA_MOTOR_DEAD"/>
    <property type="match status" value="1"/>
</dbReference>
<dbReference type="FunFam" id="1.10.3060.10:FF:000002">
    <property type="entry name" value="Preprotein translocase subunit SecA"/>
    <property type="match status" value="1"/>
</dbReference>
<dbReference type="InterPro" id="IPR014018">
    <property type="entry name" value="SecA_motor_DEAD"/>
</dbReference>
<organism evidence="18 19">
    <name type="scientific">Gordonia araii NBRC 100433</name>
    <dbReference type="NCBI Taxonomy" id="1073574"/>
    <lineage>
        <taxon>Bacteria</taxon>
        <taxon>Bacillati</taxon>
        <taxon>Actinomycetota</taxon>
        <taxon>Actinomycetes</taxon>
        <taxon>Mycobacteriales</taxon>
        <taxon>Gordoniaceae</taxon>
        <taxon>Gordonia</taxon>
    </lineage>
</organism>
<dbReference type="Gene3D" id="3.40.50.300">
    <property type="entry name" value="P-loop containing nucleotide triphosphate hydrolases"/>
    <property type="match status" value="2"/>
</dbReference>
<dbReference type="SUPFAM" id="SSF81886">
    <property type="entry name" value="Helical scaffold and wing domains of SecA"/>
    <property type="match status" value="1"/>
</dbReference>
<dbReference type="Pfam" id="PF07517">
    <property type="entry name" value="SecA_DEAD"/>
    <property type="match status" value="1"/>
</dbReference>
<dbReference type="GO" id="GO:0031522">
    <property type="term" value="C:cell envelope Sec protein transport complex"/>
    <property type="evidence" value="ECO:0007669"/>
    <property type="project" value="UniProtKB-ARBA"/>
</dbReference>
<evidence type="ECO:0000256" key="12">
    <source>
        <dbReference type="HAMAP-Rule" id="MF_01382"/>
    </source>
</evidence>
<dbReference type="AlphaFoldDB" id="G7H293"/>
<dbReference type="FunFam" id="3.40.50.300:FF:000334">
    <property type="entry name" value="Protein translocase subunit SecA"/>
    <property type="match status" value="1"/>
</dbReference>
<accession>G7H293</accession>
<dbReference type="CDD" id="cd17928">
    <property type="entry name" value="DEXDc_SecA"/>
    <property type="match status" value="1"/>
</dbReference>
<dbReference type="NCBIfam" id="NF009538">
    <property type="entry name" value="PRK12904.1"/>
    <property type="match status" value="1"/>
</dbReference>
<dbReference type="FunFam" id="3.40.50.300:FF:000246">
    <property type="entry name" value="Preprotein translocase subunit SecA"/>
    <property type="match status" value="1"/>
</dbReference>
<dbReference type="PANTHER" id="PTHR30612">
    <property type="entry name" value="SECA INNER MEMBRANE COMPONENT OF SEC PROTEIN SECRETION SYSTEM"/>
    <property type="match status" value="1"/>
</dbReference>
<evidence type="ECO:0000259" key="15">
    <source>
        <dbReference type="PROSITE" id="PS51192"/>
    </source>
</evidence>
<dbReference type="Pfam" id="PF07516">
    <property type="entry name" value="SecA_SW"/>
    <property type="match status" value="1"/>
</dbReference>
<feature type="compositionally biased region" description="Basic residues" evidence="14">
    <location>
        <begin position="913"/>
        <end position="932"/>
    </location>
</feature>
<evidence type="ECO:0000259" key="16">
    <source>
        <dbReference type="PROSITE" id="PS51194"/>
    </source>
</evidence>
<dbReference type="InterPro" id="IPR036670">
    <property type="entry name" value="SecA_X-link_sf"/>
</dbReference>
<evidence type="ECO:0000259" key="17">
    <source>
        <dbReference type="PROSITE" id="PS51196"/>
    </source>
</evidence>
<evidence type="ECO:0000256" key="9">
    <source>
        <dbReference type="ARBA" id="ARBA00023010"/>
    </source>
</evidence>
<dbReference type="SUPFAM" id="SSF52540">
    <property type="entry name" value="P-loop containing nucleoside triphosphate hydrolases"/>
    <property type="match status" value="2"/>
</dbReference>
<evidence type="ECO:0000256" key="2">
    <source>
        <dbReference type="ARBA" id="ARBA00022448"/>
    </source>
</evidence>
<evidence type="ECO:0000256" key="5">
    <source>
        <dbReference type="ARBA" id="ARBA00022741"/>
    </source>
</evidence>
<keyword evidence="6 12" id="KW-0067">ATP-binding</keyword>
<sequence>MLNKLLRVGEGRMVKRLDVIAGHVEALEDETAALTDAELRAKTDEFKERVADGETLDELLPEAFAVAREAAWRVLDQKHFHVQIMGGAALHFGNIAEMKTGEGKTLTCVLPAYLNALAGKGVHVVTVNDYLAKRDAEWMGRVHRFLGLETDVILSAMSSEARKEAYDADITYGTNNEFGFDYLRDNMAHSLDQQVQRGHNFAIVDEVDSILIDEARTPLIISGPADSSSKWYVEFARLAPLMKKDVHYEVDIKKKTVGVHEEGVNLVEDQLGIDNLYDAANSQLVGYLNNAIKVKELFHRDKDYIVRNGEVVIVDEFTGRVLDGRRFNEGLHQAIEAKEGVEIQAENQTLATITLQNYFRMYDKLAGMTGTAETEAAEFDQIYKLGVLPIPTNKPMIRKDQTDLIYKTEEAKFDAVVDDIAERHEKGQPVLIGTTSVERSEYLSRQLQRRNVPHSVLNAKFHEQEAQIIAEAGRVGAVTVATNMAGRGTDVVLGGNADIIADTRLRKAGLDPVHTPEEYEAAWDEAITIARENAEAEADEVREAGGLYVLGTERHESRRIDNQLRGRSGRQGDPGESRFYLSLGDELMRRFNGAALETIMNRVNLPDDVPIEAKMVTKAIRSAQTQVEQQNFEVRKNVLKYDEVMNEQRKVIYRERTTILAGEDHSEQVQQFIDDVVGAYVDGATAEGYAEDWDVDELWTALRSLYPTTLTPREVLGENEFGERDDIAPEELREILVADAHKAYEKREAEIDAMAGEGAMRQLERSILLSVIDRKWRDHLYEMDYLREGIYLRSMAQADPVVEYQREGFDMFHGMLEGIKEETLGFLYNAQVETEPVAEPGPALPTGPVADSADQSKVPAALRARGVPAEPAEVPMTFIGPDESGDAAAFEEDAQDESVDAGVSDPAAVSAARRNRRAKRGKPAAKKNKRRR</sequence>
<keyword evidence="3 12" id="KW-1003">Cell membrane</keyword>
<name>G7H293_9ACTN</name>
<comment type="function">
    <text evidence="12">Part of the Sec protein translocase complex. Interacts with the SecYEG preprotein conducting channel. Has a central role in coupling the hydrolysis of ATP to the transfer of proteins into and across the cell membrane, serving as an ATP-driven molecular motor driving the stepwise translocation of polypeptide chains across the membrane.</text>
</comment>
<evidence type="ECO:0000256" key="6">
    <source>
        <dbReference type="ARBA" id="ARBA00022840"/>
    </source>
</evidence>
<dbReference type="GO" id="GO:0006605">
    <property type="term" value="P:protein targeting"/>
    <property type="evidence" value="ECO:0007669"/>
    <property type="project" value="UniProtKB-UniRule"/>
</dbReference>
<keyword evidence="4 12" id="KW-0963">Cytoplasm</keyword>
<dbReference type="Gene3D" id="1.10.3060.10">
    <property type="entry name" value="Helical scaffold and wing domains of SecA"/>
    <property type="match status" value="1"/>
</dbReference>
<dbReference type="FunFam" id="3.40.50.300:FF:000113">
    <property type="entry name" value="Preprotein translocase subunit SecA"/>
    <property type="match status" value="1"/>
</dbReference>
<dbReference type="STRING" id="1073574.GOARA_050_00300"/>
<dbReference type="InterPro" id="IPR000185">
    <property type="entry name" value="SecA"/>
</dbReference>
<dbReference type="GO" id="GO:0065002">
    <property type="term" value="P:intracellular protein transmembrane transport"/>
    <property type="evidence" value="ECO:0007669"/>
    <property type="project" value="UniProtKB-UniRule"/>
</dbReference>
<dbReference type="EMBL" id="BAEE01000050">
    <property type="protein sequence ID" value="GAB09968.1"/>
    <property type="molecule type" value="Genomic_DNA"/>
</dbReference>
<dbReference type="EC" id="7.4.2.8" evidence="12"/>
<feature type="binding site" evidence="12">
    <location>
        <position position="490"/>
    </location>
    <ligand>
        <name>ATP</name>
        <dbReference type="ChEBI" id="CHEBI:30616"/>
    </ligand>
</feature>
<dbReference type="InterPro" id="IPR044722">
    <property type="entry name" value="SecA_SF2_C"/>
</dbReference>
<dbReference type="SMART" id="SM00958">
    <property type="entry name" value="SecA_PP_bind"/>
    <property type="match status" value="1"/>
</dbReference>
<dbReference type="OrthoDB" id="9805579at2"/>
<dbReference type="Pfam" id="PF01043">
    <property type="entry name" value="SecA_PP_bind"/>
    <property type="match status" value="1"/>
</dbReference>
<feature type="region of interest" description="Disordered" evidence="14">
    <location>
        <begin position="877"/>
        <end position="932"/>
    </location>
</feature>
<keyword evidence="19" id="KW-1185">Reference proteome</keyword>
<keyword evidence="2 12" id="KW-0813">Transport</keyword>
<comment type="catalytic activity">
    <reaction evidence="11 12">
        <text>ATP + H2O + cellular proteinSide 1 = ADP + phosphate + cellular proteinSide 2.</text>
        <dbReference type="EC" id="7.4.2.8"/>
    </reaction>
</comment>
<keyword evidence="7 12" id="KW-0653">Protein transport</keyword>
<evidence type="ECO:0000256" key="3">
    <source>
        <dbReference type="ARBA" id="ARBA00022475"/>
    </source>
</evidence>
<dbReference type="Pfam" id="PF21090">
    <property type="entry name" value="P-loop_SecA"/>
    <property type="match status" value="1"/>
</dbReference>
<dbReference type="InterPro" id="IPR001650">
    <property type="entry name" value="Helicase_C-like"/>
</dbReference>
<keyword evidence="5 12" id="KW-0547">Nucleotide-binding</keyword>
<dbReference type="FunFam" id="3.90.1440.10:FF:000002">
    <property type="entry name" value="Protein translocase subunit SecA"/>
    <property type="match status" value="1"/>
</dbReference>
<dbReference type="PROSITE" id="PS51192">
    <property type="entry name" value="HELICASE_ATP_BIND_1"/>
    <property type="match status" value="1"/>
</dbReference>
<feature type="binding site" evidence="12">
    <location>
        <begin position="101"/>
        <end position="105"/>
    </location>
    <ligand>
        <name>ATP</name>
        <dbReference type="ChEBI" id="CHEBI:30616"/>
    </ligand>
</feature>
<evidence type="ECO:0000256" key="14">
    <source>
        <dbReference type="SAM" id="MobiDB-lite"/>
    </source>
</evidence>
<dbReference type="Gene3D" id="3.90.1440.10">
    <property type="entry name" value="SecA, preprotein cross-linking domain"/>
    <property type="match status" value="1"/>
</dbReference>
<feature type="domain" description="SecA family profile" evidence="17">
    <location>
        <begin position="1"/>
        <end position="612"/>
    </location>
</feature>
<evidence type="ECO:0000256" key="1">
    <source>
        <dbReference type="ARBA" id="ARBA00007650"/>
    </source>
</evidence>
<evidence type="ECO:0000256" key="10">
    <source>
        <dbReference type="ARBA" id="ARBA00023136"/>
    </source>
</evidence>
<keyword evidence="8 12" id="KW-1278">Translocase</keyword>
<evidence type="ECO:0000313" key="18">
    <source>
        <dbReference type="EMBL" id="GAB09968.1"/>
    </source>
</evidence>
<dbReference type="InterPro" id="IPR014001">
    <property type="entry name" value="Helicase_ATP-bd"/>
</dbReference>
<comment type="subcellular location">
    <subcellularLocation>
        <location evidence="12">Cell membrane</location>
        <topology evidence="12">Peripheral membrane protein</topology>
        <orientation evidence="12">Cytoplasmic side</orientation>
    </subcellularLocation>
    <subcellularLocation>
        <location evidence="12">Cytoplasm</location>
    </subcellularLocation>
    <text evidence="12">Distribution is 50-50.</text>
</comment>
<evidence type="ECO:0000256" key="4">
    <source>
        <dbReference type="ARBA" id="ARBA00022490"/>
    </source>
</evidence>
<dbReference type="HAMAP" id="MF_01382">
    <property type="entry name" value="SecA"/>
    <property type="match status" value="1"/>
</dbReference>
<gene>
    <name evidence="12 18" type="primary">secA</name>
    <name evidence="18" type="ORF">GOARA_050_00300</name>
</gene>
<dbReference type="InterPro" id="IPR011115">
    <property type="entry name" value="SecA_DEAD"/>
</dbReference>
<reference evidence="18 19" key="1">
    <citation type="submission" date="2011-11" db="EMBL/GenBank/DDBJ databases">
        <title>Whole genome shotgun sequence of Gordonia araii NBRC 100433.</title>
        <authorList>
            <person name="Yoshida Y."/>
            <person name="Hosoyama A."/>
            <person name="Tsuchikane K."/>
            <person name="Katsumata H."/>
            <person name="Yamazaki S."/>
            <person name="Fujita N."/>
        </authorList>
    </citation>
    <scope>NUCLEOTIDE SEQUENCE [LARGE SCALE GENOMIC DNA]</scope>
    <source>
        <strain evidence="18 19">NBRC 100433</strain>
    </source>
</reference>
<proteinExistence type="inferred from homology"/>
<protein>
    <recommendedName>
        <fullName evidence="12 13">Protein translocase subunit SecA</fullName>
        <ecNumber evidence="12">7.4.2.8</ecNumber>
    </recommendedName>
</protein>
<dbReference type="GO" id="GO:0005524">
    <property type="term" value="F:ATP binding"/>
    <property type="evidence" value="ECO:0007669"/>
    <property type="project" value="UniProtKB-UniRule"/>
</dbReference>
<feature type="binding site" evidence="12">
    <location>
        <position position="83"/>
    </location>
    <ligand>
        <name>ATP</name>
        <dbReference type="ChEBI" id="CHEBI:30616"/>
    </ligand>
</feature>
<dbReference type="GO" id="GO:0005829">
    <property type="term" value="C:cytosol"/>
    <property type="evidence" value="ECO:0007669"/>
    <property type="project" value="TreeGrafter"/>
</dbReference>
<evidence type="ECO:0000256" key="11">
    <source>
        <dbReference type="ARBA" id="ARBA00034006"/>
    </source>
</evidence>
<dbReference type="NCBIfam" id="TIGR00963">
    <property type="entry name" value="secA"/>
    <property type="match status" value="1"/>
</dbReference>
<dbReference type="CDD" id="cd18803">
    <property type="entry name" value="SF2_C_secA"/>
    <property type="match status" value="1"/>
</dbReference>
<comment type="caution">
    <text evidence="18">The sequence shown here is derived from an EMBL/GenBank/DDBJ whole genome shotgun (WGS) entry which is preliminary data.</text>
</comment>
<keyword evidence="9 12" id="KW-0811">Translocation</keyword>
<dbReference type="SMART" id="SM00957">
    <property type="entry name" value="SecA_DEAD"/>
    <property type="match status" value="1"/>
</dbReference>
<dbReference type="RefSeq" id="WP_007322043.1">
    <property type="nucleotide sequence ID" value="NZ_BAEE01000050.1"/>
</dbReference>
<feature type="domain" description="Helicase C-terminal" evidence="16">
    <location>
        <begin position="400"/>
        <end position="617"/>
    </location>
</feature>